<sequence length="411" mass="44289">MNDATSPAAVPEVLPLVVVGAGPVGLVAALAARHHDLPVVVVEAEPEDRIRPGSRATFIFRESLDLLEQIAPGVTEPLIQQSRSWLDLRTTYAGREVYYRRFPAAKPGRFGISLSQKDQEVVLLDRCRREGVEFRWGNGLTDLATDTEGVTLTLADGSLVRASYVLAADGARSTVRKALGITMDGGRSESSFIIVDVRDVPDNPMSLTRTFHYRHPAVGGRNVLVVPFGGGWRFDLECNPGDNVEAFSSEPGLSQWITAVAGPGYADGQMWSSTYRFNHSVASAFTDANSRVLLAGEAAHLFPPFGGGRGLNSGIPDAIFEIEAIADALAAGDTAKSAEIIDAIATERRDAGFANRDAAAAALVHMEGRGLWNRTKQRMAALIAPHYERAGRWLDRAPMGPTAPVSQRSRF</sequence>
<evidence type="ECO:0000313" key="5">
    <source>
        <dbReference type="EMBL" id="MFC5673390.1"/>
    </source>
</evidence>
<dbReference type="PANTHER" id="PTHR43004:SF19">
    <property type="entry name" value="BINDING MONOOXYGENASE, PUTATIVE (JCVI)-RELATED"/>
    <property type="match status" value="1"/>
</dbReference>
<organism evidence="5 6">
    <name type="scientific">Streptomyces incanus</name>
    <dbReference type="NCBI Taxonomy" id="887453"/>
    <lineage>
        <taxon>Bacteria</taxon>
        <taxon>Bacillati</taxon>
        <taxon>Actinomycetota</taxon>
        <taxon>Actinomycetes</taxon>
        <taxon>Kitasatosporales</taxon>
        <taxon>Streptomycetaceae</taxon>
        <taxon>Streptomyces</taxon>
    </lineage>
</organism>
<gene>
    <name evidence="5" type="ORF">ACFP2V_25765</name>
</gene>
<proteinExistence type="predicted"/>
<reference evidence="6" key="1">
    <citation type="journal article" date="2019" name="Int. J. Syst. Evol. Microbiol.">
        <title>The Global Catalogue of Microorganisms (GCM) 10K type strain sequencing project: providing services to taxonomists for standard genome sequencing and annotation.</title>
        <authorList>
            <consortium name="The Broad Institute Genomics Platform"/>
            <consortium name="The Broad Institute Genome Sequencing Center for Infectious Disease"/>
            <person name="Wu L."/>
            <person name="Ma J."/>
        </authorList>
    </citation>
    <scope>NUCLEOTIDE SEQUENCE [LARGE SCALE GENOMIC DNA]</scope>
    <source>
        <strain evidence="6">JCM 13852</strain>
    </source>
</reference>
<dbReference type="RefSeq" id="WP_055626780.1">
    <property type="nucleotide sequence ID" value="NZ_JBHSPC010000085.1"/>
</dbReference>
<dbReference type="SUPFAM" id="SSF51905">
    <property type="entry name" value="FAD/NAD(P)-binding domain"/>
    <property type="match status" value="1"/>
</dbReference>
<evidence type="ECO:0000256" key="1">
    <source>
        <dbReference type="ARBA" id="ARBA00001974"/>
    </source>
</evidence>
<protein>
    <submittedName>
        <fullName evidence="5">FAD-dependent oxidoreductase</fullName>
    </submittedName>
</protein>
<dbReference type="GeneID" id="91547125"/>
<dbReference type="Proteomes" id="UP001596183">
    <property type="component" value="Unassembled WGS sequence"/>
</dbReference>
<dbReference type="InterPro" id="IPR002938">
    <property type="entry name" value="FAD-bd"/>
</dbReference>
<dbReference type="InterPro" id="IPR050641">
    <property type="entry name" value="RIFMO-like"/>
</dbReference>
<evidence type="ECO:0000259" key="4">
    <source>
        <dbReference type="Pfam" id="PF01494"/>
    </source>
</evidence>
<feature type="domain" description="FAD-binding" evidence="4">
    <location>
        <begin position="16"/>
        <end position="352"/>
    </location>
</feature>
<dbReference type="PANTHER" id="PTHR43004">
    <property type="entry name" value="TRK SYSTEM POTASSIUM UPTAKE PROTEIN"/>
    <property type="match status" value="1"/>
</dbReference>
<dbReference type="InterPro" id="IPR036188">
    <property type="entry name" value="FAD/NAD-bd_sf"/>
</dbReference>
<dbReference type="Pfam" id="PF01494">
    <property type="entry name" value="FAD_binding_3"/>
    <property type="match status" value="1"/>
</dbReference>
<evidence type="ECO:0000256" key="2">
    <source>
        <dbReference type="ARBA" id="ARBA00022630"/>
    </source>
</evidence>
<keyword evidence="2" id="KW-0285">Flavoprotein</keyword>
<dbReference type="EMBL" id="JBHSPC010000085">
    <property type="protein sequence ID" value="MFC5673390.1"/>
    <property type="molecule type" value="Genomic_DNA"/>
</dbReference>
<name>A0ABW0XYQ9_9ACTN</name>
<comment type="cofactor">
    <cofactor evidence="1">
        <name>FAD</name>
        <dbReference type="ChEBI" id="CHEBI:57692"/>
    </cofactor>
</comment>
<accession>A0ABW0XYQ9</accession>
<keyword evidence="6" id="KW-1185">Reference proteome</keyword>
<evidence type="ECO:0000313" key="6">
    <source>
        <dbReference type="Proteomes" id="UP001596183"/>
    </source>
</evidence>
<dbReference type="Gene3D" id="3.50.50.60">
    <property type="entry name" value="FAD/NAD(P)-binding domain"/>
    <property type="match status" value="1"/>
</dbReference>
<evidence type="ECO:0000256" key="3">
    <source>
        <dbReference type="ARBA" id="ARBA00022827"/>
    </source>
</evidence>
<comment type="caution">
    <text evidence="5">The sequence shown here is derived from an EMBL/GenBank/DDBJ whole genome shotgun (WGS) entry which is preliminary data.</text>
</comment>
<keyword evidence="3" id="KW-0274">FAD</keyword>
<dbReference type="PRINTS" id="PR00420">
    <property type="entry name" value="RNGMNOXGNASE"/>
</dbReference>
<dbReference type="Gene3D" id="3.30.70.2450">
    <property type="match status" value="1"/>
</dbReference>